<dbReference type="InterPro" id="IPR037227">
    <property type="entry name" value="EndoU-like"/>
</dbReference>
<comment type="cofactor">
    <cofactor evidence="1 11">
        <name>Mn(2+)</name>
        <dbReference type="ChEBI" id="CHEBI:29035"/>
    </cofactor>
</comment>
<evidence type="ECO:0000256" key="10">
    <source>
        <dbReference type="ARBA" id="ARBA00023239"/>
    </source>
</evidence>
<proteinExistence type="inferred from homology"/>
<keyword evidence="7 11" id="KW-0378">Hydrolase</keyword>
<keyword evidence="5 11" id="KW-0479">Metal-binding</keyword>
<dbReference type="GO" id="GO:0016829">
    <property type="term" value="F:lyase activity"/>
    <property type="evidence" value="ECO:0007669"/>
    <property type="project" value="UniProtKB-KW"/>
</dbReference>
<organism evidence="13 14">
    <name type="scientific">Pocillopora meandrina</name>
    <dbReference type="NCBI Taxonomy" id="46732"/>
    <lineage>
        <taxon>Eukaryota</taxon>
        <taxon>Metazoa</taxon>
        <taxon>Cnidaria</taxon>
        <taxon>Anthozoa</taxon>
        <taxon>Hexacorallia</taxon>
        <taxon>Scleractinia</taxon>
        <taxon>Astrocoeniina</taxon>
        <taxon>Pocilloporidae</taxon>
        <taxon>Pocillopora</taxon>
    </lineage>
</organism>
<dbReference type="EMBL" id="CALNXJ010000076">
    <property type="protein sequence ID" value="CAH3160651.1"/>
    <property type="molecule type" value="Genomic_DNA"/>
</dbReference>
<evidence type="ECO:0000256" key="6">
    <source>
        <dbReference type="ARBA" id="ARBA00022759"/>
    </source>
</evidence>
<protein>
    <recommendedName>
        <fullName evidence="11">Uridylate-specific endoribonuclease</fullName>
        <ecNumber evidence="11">4.6.1.-</ecNumber>
    </recommendedName>
</protein>
<dbReference type="SUPFAM" id="SSF142877">
    <property type="entry name" value="EndoU-like"/>
    <property type="match status" value="1"/>
</dbReference>
<dbReference type="PANTHER" id="PTHR12439">
    <property type="entry name" value="PLACENTAL PROTEIN 11-RELATED"/>
    <property type="match status" value="1"/>
</dbReference>
<dbReference type="EC" id="4.6.1.-" evidence="11"/>
<comment type="caution">
    <text evidence="13">The sequence shown here is derived from an EMBL/GenBank/DDBJ whole genome shotgun (WGS) entry which is preliminary data.</text>
</comment>
<dbReference type="Proteomes" id="UP001159428">
    <property type="component" value="Unassembled WGS sequence"/>
</dbReference>
<evidence type="ECO:0000256" key="2">
    <source>
        <dbReference type="ARBA" id="ARBA00010168"/>
    </source>
</evidence>
<dbReference type="AlphaFoldDB" id="A0AAU9XXA3"/>
<evidence type="ECO:0000256" key="3">
    <source>
        <dbReference type="ARBA" id="ARBA00011245"/>
    </source>
</evidence>
<keyword evidence="6 11" id="KW-0255">Endonuclease</keyword>
<dbReference type="CDD" id="cd21159">
    <property type="entry name" value="XendoU"/>
    <property type="match status" value="1"/>
</dbReference>
<gene>
    <name evidence="13" type="ORF">PMEA_00032478</name>
</gene>
<keyword evidence="8 11" id="KW-0694">RNA-binding</keyword>
<sequence length="300" mass="33076">ILQYTLQFAVLCNESLCCFFPVLFVCLFNVPHRSGVRVRRDLGGVCQDMWAAAGNNMVVGTDLAVDTSATATQLFSLTPPGITKLSQPVYTKFKALLDNYIADETKPEGSDAEKVNEEDDFINTIAVPGGPMHFAFQYLKASGKTTAVDLDAFKPILKTMWFKKYPKGGDVPTYSGFEHTFVGELGLAKGTMVVKGLHNWYQFHLEQQATRLTYMPPVKNVVDLNKKPPLINVAFTWKGFNKAGSSFYIGTSPAFEMALYTACFFGEPGDCTCNIDSQLLTIKTINFENAGMVLTSYPTA</sequence>
<comment type="similarity">
    <text evidence="2 11">Belongs to the ENDOU family.</text>
</comment>
<dbReference type="GO" id="GO:0003723">
    <property type="term" value="F:RNA binding"/>
    <property type="evidence" value="ECO:0007669"/>
    <property type="project" value="UniProtKB-UniRule"/>
</dbReference>
<comment type="subunit">
    <text evidence="3 11">Monomer.</text>
</comment>
<evidence type="ECO:0000313" key="14">
    <source>
        <dbReference type="Proteomes" id="UP001159428"/>
    </source>
</evidence>
<dbReference type="InterPro" id="IPR039787">
    <property type="entry name" value="ENDOU"/>
</dbReference>
<keyword evidence="10" id="KW-0456">Lyase</keyword>
<evidence type="ECO:0000256" key="5">
    <source>
        <dbReference type="ARBA" id="ARBA00022723"/>
    </source>
</evidence>
<dbReference type="InterPro" id="IPR018998">
    <property type="entry name" value="EndoU_C"/>
</dbReference>
<evidence type="ECO:0000256" key="7">
    <source>
        <dbReference type="ARBA" id="ARBA00022801"/>
    </source>
</evidence>
<evidence type="ECO:0000259" key="12">
    <source>
        <dbReference type="PROSITE" id="PS51959"/>
    </source>
</evidence>
<dbReference type="GO" id="GO:0004521">
    <property type="term" value="F:RNA endonuclease activity"/>
    <property type="evidence" value="ECO:0007669"/>
    <property type="project" value="UniProtKB-UniRule"/>
</dbReference>
<evidence type="ECO:0000256" key="4">
    <source>
        <dbReference type="ARBA" id="ARBA00022722"/>
    </source>
</evidence>
<evidence type="ECO:0000256" key="1">
    <source>
        <dbReference type="ARBA" id="ARBA00001936"/>
    </source>
</evidence>
<keyword evidence="4 11" id="KW-0540">Nuclease</keyword>
<dbReference type="PROSITE" id="PS51959">
    <property type="entry name" value="ENDOU"/>
    <property type="match status" value="1"/>
</dbReference>
<feature type="non-terminal residue" evidence="13">
    <location>
        <position position="1"/>
    </location>
</feature>
<evidence type="ECO:0000256" key="8">
    <source>
        <dbReference type="ARBA" id="ARBA00022884"/>
    </source>
</evidence>
<evidence type="ECO:0000313" key="13">
    <source>
        <dbReference type="EMBL" id="CAH3160651.1"/>
    </source>
</evidence>
<keyword evidence="9 11" id="KW-0464">Manganese</keyword>
<evidence type="ECO:0000256" key="11">
    <source>
        <dbReference type="RuleBase" id="RU367085"/>
    </source>
</evidence>
<evidence type="ECO:0000256" key="9">
    <source>
        <dbReference type="ARBA" id="ARBA00023211"/>
    </source>
</evidence>
<reference evidence="13 14" key="1">
    <citation type="submission" date="2022-05" db="EMBL/GenBank/DDBJ databases">
        <authorList>
            <consortium name="Genoscope - CEA"/>
            <person name="William W."/>
        </authorList>
    </citation>
    <scope>NUCLEOTIDE SEQUENCE [LARGE SCALE GENOMIC DNA]</scope>
</reference>
<accession>A0AAU9XXA3</accession>
<feature type="domain" description="EndoU" evidence="12">
    <location>
        <begin position="38"/>
        <end position="300"/>
    </location>
</feature>
<dbReference type="PANTHER" id="PTHR12439:SF11">
    <property type="entry name" value="URIDYLATE-SPECIFIC ENDORIBONUCLEASE"/>
    <property type="match status" value="1"/>
</dbReference>
<keyword evidence="14" id="KW-1185">Reference proteome</keyword>
<name>A0AAU9XXA3_9CNID</name>
<comment type="catalytic activity">
    <reaction evidence="11">
        <text>ribonucleotidyl-uridine-RNA = a 5'-end dephospho-uridine-RNA + a 3'-end 2',3'-cyclophospho-ribonucleotide-RNA</text>
        <dbReference type="Rhea" id="RHEA:67792"/>
        <dbReference type="Rhea" id="RHEA-COMP:10464"/>
        <dbReference type="Rhea" id="RHEA-COMP:17354"/>
        <dbReference type="Rhea" id="RHEA-COMP:17356"/>
        <dbReference type="ChEBI" id="CHEBI:83064"/>
        <dbReference type="ChEBI" id="CHEBI:173117"/>
        <dbReference type="ChEBI" id="CHEBI:173224"/>
    </reaction>
</comment>
<dbReference type="GO" id="GO:0016787">
    <property type="term" value="F:hydrolase activity"/>
    <property type="evidence" value="ECO:0007669"/>
    <property type="project" value="UniProtKB-KW"/>
</dbReference>
<dbReference type="GO" id="GO:0046872">
    <property type="term" value="F:metal ion binding"/>
    <property type="evidence" value="ECO:0007669"/>
    <property type="project" value="UniProtKB-UniRule"/>
</dbReference>
<dbReference type="Pfam" id="PF09412">
    <property type="entry name" value="XendoU"/>
    <property type="match status" value="1"/>
</dbReference>